<dbReference type="AlphaFoldDB" id="A0A9X4LX32"/>
<dbReference type="NCBIfam" id="TIGR03364">
    <property type="entry name" value="HpnW_proposed"/>
    <property type="match status" value="1"/>
</dbReference>
<comment type="caution">
    <text evidence="6">The sequence shown here is derived from an EMBL/GenBank/DDBJ whole genome shotgun (WGS) entry which is preliminary data.</text>
</comment>
<dbReference type="PANTHER" id="PTHR13847:SF286">
    <property type="entry name" value="D-AMINO ACID DEHYDROGENASE"/>
    <property type="match status" value="1"/>
</dbReference>
<dbReference type="GO" id="GO:0005737">
    <property type="term" value="C:cytoplasm"/>
    <property type="evidence" value="ECO:0007669"/>
    <property type="project" value="TreeGrafter"/>
</dbReference>
<comment type="cofactor">
    <cofactor evidence="1">
        <name>FAD</name>
        <dbReference type="ChEBI" id="CHEBI:57692"/>
    </cofactor>
</comment>
<accession>A0A9X4LX32</accession>
<sequence length="390" mass="41928">MHSAARATGPHRTTPLRIAIIGGGILGTAHADEAIRRGHTVVQFEREPEARGATVRNFGLVWVSGRADHELDAALRSRQLWADLSRRVPGIGFRAAGSMTLLRSPEEVAVAEDMVARPDADARGFALLDPDAVRAVNPALRGKFLAGLHCTRDGAVESRVALPAIRRHLEASGRYTFHACAEIREVATTGLGVRLRDDHDRTLGADLVIVCPGAALGGLARDLAGELPLRRVRLQMMQTAPLGEVLSTAIADGDSLRYYPAFAGTALDALRAAQPQEPTAAEHRMQLLCVQRLHGGLTIGDTHEYDEPFDFDVDEAPYRHLTEVAQGFLGRDLPPVVKRWAGVYSQCLDPALLVHRARPAEGIWVVAGPGGRGMTLGPALAEQTADQLGL</sequence>
<evidence type="ECO:0000259" key="5">
    <source>
        <dbReference type="Pfam" id="PF01266"/>
    </source>
</evidence>
<dbReference type="Pfam" id="PF01266">
    <property type="entry name" value="DAO"/>
    <property type="match status" value="1"/>
</dbReference>
<dbReference type="Gene3D" id="3.30.9.10">
    <property type="entry name" value="D-Amino Acid Oxidase, subunit A, domain 2"/>
    <property type="match status" value="1"/>
</dbReference>
<proteinExistence type="inferred from homology"/>
<evidence type="ECO:0000256" key="4">
    <source>
        <dbReference type="ARBA" id="ARBA00023002"/>
    </source>
</evidence>
<reference evidence="6" key="1">
    <citation type="submission" date="2022-08" db="EMBL/GenBank/DDBJ databases">
        <title>Genome analysis of Corynebacteriales strain.</title>
        <authorList>
            <person name="Lee S.D."/>
        </authorList>
    </citation>
    <scope>NUCLEOTIDE SEQUENCE</scope>
    <source>
        <strain evidence="6">D3-21</strain>
    </source>
</reference>
<evidence type="ECO:0000313" key="6">
    <source>
        <dbReference type="EMBL" id="MDG3013950.1"/>
    </source>
</evidence>
<keyword evidence="4" id="KW-0560">Oxidoreductase</keyword>
<name>A0A9X4LX32_9ACTN</name>
<dbReference type="RefSeq" id="WP_332519362.1">
    <property type="nucleotide sequence ID" value="NZ_JANRHA010000002.1"/>
</dbReference>
<comment type="similarity">
    <text evidence="2">Belongs to the DadA oxidoreductase family.</text>
</comment>
<dbReference type="GO" id="GO:0016491">
    <property type="term" value="F:oxidoreductase activity"/>
    <property type="evidence" value="ECO:0007669"/>
    <property type="project" value="UniProtKB-KW"/>
</dbReference>
<evidence type="ECO:0000256" key="2">
    <source>
        <dbReference type="ARBA" id="ARBA00009410"/>
    </source>
</evidence>
<keyword evidence="3" id="KW-0285">Flavoprotein</keyword>
<dbReference type="InterPro" id="IPR006076">
    <property type="entry name" value="FAD-dep_OxRdtase"/>
</dbReference>
<evidence type="ECO:0000256" key="1">
    <source>
        <dbReference type="ARBA" id="ARBA00001974"/>
    </source>
</evidence>
<protein>
    <submittedName>
        <fullName evidence="6">TIGR03364 family FAD-dependent oxidoreductase</fullName>
    </submittedName>
</protein>
<evidence type="ECO:0000313" key="7">
    <source>
        <dbReference type="Proteomes" id="UP001152755"/>
    </source>
</evidence>
<organism evidence="6 7">
    <name type="scientific">Speluncibacter jeojiensis</name>
    <dbReference type="NCBI Taxonomy" id="2710754"/>
    <lineage>
        <taxon>Bacteria</taxon>
        <taxon>Bacillati</taxon>
        <taxon>Actinomycetota</taxon>
        <taxon>Actinomycetes</taxon>
        <taxon>Mycobacteriales</taxon>
        <taxon>Speluncibacteraceae</taxon>
        <taxon>Speluncibacter</taxon>
    </lineage>
</organism>
<dbReference type="InterPro" id="IPR036188">
    <property type="entry name" value="FAD/NAD-bd_sf"/>
</dbReference>
<gene>
    <name evidence="6" type="ORF">NVS88_05190</name>
</gene>
<dbReference type="EMBL" id="JANRHA010000002">
    <property type="protein sequence ID" value="MDG3013950.1"/>
    <property type="molecule type" value="Genomic_DNA"/>
</dbReference>
<feature type="domain" description="FAD dependent oxidoreductase" evidence="5">
    <location>
        <begin position="17"/>
        <end position="386"/>
    </location>
</feature>
<dbReference type="SUPFAM" id="SSF51905">
    <property type="entry name" value="FAD/NAD(P)-binding domain"/>
    <property type="match status" value="1"/>
</dbReference>
<dbReference type="Proteomes" id="UP001152755">
    <property type="component" value="Unassembled WGS sequence"/>
</dbReference>
<dbReference type="PANTHER" id="PTHR13847">
    <property type="entry name" value="SARCOSINE DEHYDROGENASE-RELATED"/>
    <property type="match status" value="1"/>
</dbReference>
<keyword evidence="7" id="KW-1185">Reference proteome</keyword>
<dbReference type="InterPro" id="IPR017741">
    <property type="entry name" value="FAD-dependent_OxRdtase_HpnW"/>
</dbReference>
<evidence type="ECO:0000256" key="3">
    <source>
        <dbReference type="ARBA" id="ARBA00022630"/>
    </source>
</evidence>
<dbReference type="Gene3D" id="3.50.50.60">
    <property type="entry name" value="FAD/NAD(P)-binding domain"/>
    <property type="match status" value="1"/>
</dbReference>